<evidence type="ECO:0000313" key="4">
    <source>
        <dbReference type="EMBL" id="CAH0775408.1"/>
    </source>
</evidence>
<dbReference type="Pfam" id="PF00226">
    <property type="entry name" value="DnaJ"/>
    <property type="match status" value="1"/>
</dbReference>
<dbReference type="SUPFAM" id="SSF46565">
    <property type="entry name" value="Chaperone J-domain"/>
    <property type="match status" value="1"/>
</dbReference>
<dbReference type="PANTHER" id="PTHR44825">
    <property type="match status" value="1"/>
</dbReference>
<reference evidence="4" key="1">
    <citation type="submission" date="2021-12" db="EMBL/GenBank/DDBJ databases">
        <authorList>
            <person name="King R."/>
        </authorList>
    </citation>
    <scope>NUCLEOTIDE SEQUENCE</scope>
</reference>
<dbReference type="InterPro" id="IPR001623">
    <property type="entry name" value="DnaJ_domain"/>
</dbReference>
<keyword evidence="2" id="KW-1133">Transmembrane helix</keyword>
<protein>
    <recommendedName>
        <fullName evidence="3">J domain-containing protein</fullName>
    </recommendedName>
</protein>
<organism evidence="4 5">
    <name type="scientific">Bemisia tabaci</name>
    <name type="common">Sweetpotato whitefly</name>
    <name type="synonym">Aleurodes tabaci</name>
    <dbReference type="NCBI Taxonomy" id="7038"/>
    <lineage>
        <taxon>Eukaryota</taxon>
        <taxon>Metazoa</taxon>
        <taxon>Ecdysozoa</taxon>
        <taxon>Arthropoda</taxon>
        <taxon>Hexapoda</taxon>
        <taxon>Insecta</taxon>
        <taxon>Pterygota</taxon>
        <taxon>Neoptera</taxon>
        <taxon>Paraneoptera</taxon>
        <taxon>Hemiptera</taxon>
        <taxon>Sternorrhyncha</taxon>
        <taxon>Aleyrodoidea</taxon>
        <taxon>Aleyrodidae</taxon>
        <taxon>Aleyrodinae</taxon>
        <taxon>Bemisia</taxon>
    </lineage>
</organism>
<accession>A0A9P0C6J2</accession>
<dbReference type="PANTHER" id="PTHR44825:SF1">
    <property type="entry name" value="DNAJ HOMOLOG SUBFAMILY C MEMBER 4"/>
    <property type="match status" value="1"/>
</dbReference>
<evidence type="ECO:0000256" key="2">
    <source>
        <dbReference type="SAM" id="Phobius"/>
    </source>
</evidence>
<feature type="region of interest" description="Disordered" evidence="1">
    <location>
        <begin position="207"/>
        <end position="238"/>
    </location>
</feature>
<keyword evidence="5" id="KW-1185">Reference proteome</keyword>
<feature type="transmembrane region" description="Helical" evidence="2">
    <location>
        <begin position="142"/>
        <end position="161"/>
    </location>
</feature>
<dbReference type="PROSITE" id="PS50076">
    <property type="entry name" value="DNAJ_2"/>
    <property type="match status" value="1"/>
</dbReference>
<name>A0A9P0C6J2_BEMTA</name>
<dbReference type="AlphaFoldDB" id="A0A9P0C6J2"/>
<sequence>MLQLYQLIYTFMSQNHPDKNQNDPENHNKFVRINEAYSVLSQVQSRADYDMKLSSSHQRGPSGFGGPFPDGGPFGHGAGPSFSGRPPEYYTVYRGRPYPFTGNPAEDFMIREALRRARENAENHHKYYYGVRGIKKRNNGELLILLVVLSVMAGFMQYFIVKFANIAIRENSQRQTDEYNAMLNTLDLTARKHGNRHIIRQMFPADETIKQEESSDSSNQDTENKADGELNKILGLKQ</sequence>
<dbReference type="Proteomes" id="UP001152759">
    <property type="component" value="Chromosome 7"/>
</dbReference>
<feature type="domain" description="J" evidence="3">
    <location>
        <begin position="1"/>
        <end position="53"/>
    </location>
</feature>
<feature type="region of interest" description="Disordered" evidence="1">
    <location>
        <begin position="49"/>
        <end position="70"/>
    </location>
</feature>
<dbReference type="CDD" id="cd06257">
    <property type="entry name" value="DnaJ"/>
    <property type="match status" value="1"/>
</dbReference>
<keyword evidence="2" id="KW-0812">Transmembrane</keyword>
<keyword evidence="2" id="KW-0472">Membrane</keyword>
<evidence type="ECO:0000313" key="5">
    <source>
        <dbReference type="Proteomes" id="UP001152759"/>
    </source>
</evidence>
<dbReference type="InterPro" id="IPR036869">
    <property type="entry name" value="J_dom_sf"/>
</dbReference>
<dbReference type="EMBL" id="OU963868">
    <property type="protein sequence ID" value="CAH0775408.1"/>
    <property type="molecule type" value="Genomic_DNA"/>
</dbReference>
<gene>
    <name evidence="4" type="ORF">BEMITA_LOCUS11624</name>
</gene>
<dbReference type="InterPro" id="IPR052763">
    <property type="entry name" value="DnaJ_C4"/>
</dbReference>
<evidence type="ECO:0000259" key="3">
    <source>
        <dbReference type="PROSITE" id="PS50076"/>
    </source>
</evidence>
<proteinExistence type="predicted"/>
<evidence type="ECO:0000256" key="1">
    <source>
        <dbReference type="SAM" id="MobiDB-lite"/>
    </source>
</evidence>
<dbReference type="Gene3D" id="1.10.287.110">
    <property type="entry name" value="DnaJ domain"/>
    <property type="match status" value="1"/>
</dbReference>